<evidence type="ECO:0000256" key="3">
    <source>
        <dbReference type="ARBA" id="ARBA00023134"/>
    </source>
</evidence>
<dbReference type="SMART" id="SM00177">
    <property type="entry name" value="ARF"/>
    <property type="match status" value="1"/>
</dbReference>
<dbReference type="GO" id="GO:0046872">
    <property type="term" value="F:metal ion binding"/>
    <property type="evidence" value="ECO:0007669"/>
    <property type="project" value="UniProtKB-KW"/>
</dbReference>
<evidence type="ECO:0000256" key="5">
    <source>
        <dbReference type="PIRSR" id="PIRSR606689-2"/>
    </source>
</evidence>
<gene>
    <name evidence="8" type="ORF">Cvel_14843</name>
</gene>
<evidence type="ECO:0000256" key="6">
    <source>
        <dbReference type="RuleBase" id="RU003925"/>
    </source>
</evidence>
<dbReference type="InterPro" id="IPR024156">
    <property type="entry name" value="Small_GTPase_ARF"/>
</dbReference>
<organism evidence="8">
    <name type="scientific">Chromera velia CCMP2878</name>
    <dbReference type="NCBI Taxonomy" id="1169474"/>
    <lineage>
        <taxon>Eukaryota</taxon>
        <taxon>Sar</taxon>
        <taxon>Alveolata</taxon>
        <taxon>Colpodellida</taxon>
        <taxon>Chromeraceae</taxon>
        <taxon>Chromera</taxon>
    </lineage>
</organism>
<dbReference type="SMART" id="SM00175">
    <property type="entry name" value="RAB"/>
    <property type="match status" value="1"/>
</dbReference>
<dbReference type="PANTHER" id="PTHR11711">
    <property type="entry name" value="ADP RIBOSYLATION FACTOR-RELATED"/>
    <property type="match status" value="1"/>
</dbReference>
<feature type="compositionally biased region" description="Low complexity" evidence="7">
    <location>
        <begin position="204"/>
        <end position="217"/>
    </location>
</feature>
<dbReference type="InterPro" id="IPR027417">
    <property type="entry name" value="P-loop_NTPase"/>
</dbReference>
<dbReference type="PhylomeDB" id="A0A0G4F289"/>
<dbReference type="InterPro" id="IPR005225">
    <property type="entry name" value="Small_GTP-bd"/>
</dbReference>
<dbReference type="GO" id="GO:0003924">
    <property type="term" value="F:GTPase activity"/>
    <property type="evidence" value="ECO:0007669"/>
    <property type="project" value="InterPro"/>
</dbReference>
<dbReference type="PROSITE" id="PS51419">
    <property type="entry name" value="RAB"/>
    <property type="match status" value="1"/>
</dbReference>
<dbReference type="Pfam" id="PF00025">
    <property type="entry name" value="Arf"/>
    <property type="match status" value="1"/>
</dbReference>
<dbReference type="EMBL" id="CDMZ01000080">
    <property type="protein sequence ID" value="CEM06186.1"/>
    <property type="molecule type" value="Genomic_DNA"/>
</dbReference>
<evidence type="ECO:0000256" key="2">
    <source>
        <dbReference type="ARBA" id="ARBA00022741"/>
    </source>
</evidence>
<keyword evidence="5" id="KW-0479">Metal-binding</keyword>
<proteinExistence type="inferred from homology"/>
<dbReference type="NCBIfam" id="TIGR00231">
    <property type="entry name" value="small_GTP"/>
    <property type="match status" value="1"/>
</dbReference>
<dbReference type="SUPFAM" id="SSF52540">
    <property type="entry name" value="P-loop containing nucleoside triphosphate hydrolases"/>
    <property type="match status" value="1"/>
</dbReference>
<protein>
    <submittedName>
        <fullName evidence="8">Uncharacterized protein</fullName>
    </submittedName>
</protein>
<feature type="binding site" evidence="5">
    <location>
        <position position="49"/>
    </location>
    <ligand>
        <name>Mg(2+)</name>
        <dbReference type="ChEBI" id="CHEBI:18420"/>
    </ligand>
</feature>
<feature type="binding site" evidence="4">
    <location>
        <begin position="25"/>
        <end position="32"/>
    </location>
    <ligand>
        <name>GTP</name>
        <dbReference type="ChEBI" id="CHEBI:37565"/>
    </ligand>
</feature>
<reference evidence="8" key="1">
    <citation type="submission" date="2014-11" db="EMBL/GenBank/DDBJ databases">
        <authorList>
            <person name="Otto D Thomas"/>
            <person name="Naeem Raeece"/>
        </authorList>
    </citation>
    <scope>NUCLEOTIDE SEQUENCE</scope>
</reference>
<dbReference type="Gene3D" id="3.40.50.300">
    <property type="entry name" value="P-loop containing nucleotide triphosphate hydrolases"/>
    <property type="match status" value="1"/>
</dbReference>
<accession>A0A0G4F289</accession>
<evidence type="ECO:0000256" key="1">
    <source>
        <dbReference type="ARBA" id="ARBA00010290"/>
    </source>
</evidence>
<evidence type="ECO:0000256" key="7">
    <source>
        <dbReference type="SAM" id="MobiDB-lite"/>
    </source>
</evidence>
<dbReference type="VEuPathDB" id="CryptoDB:Cvel_14843"/>
<feature type="region of interest" description="Disordered" evidence="7">
    <location>
        <begin position="204"/>
        <end position="225"/>
    </location>
</feature>
<keyword evidence="5" id="KW-0460">Magnesium</keyword>
<dbReference type="GO" id="GO:0005525">
    <property type="term" value="F:GTP binding"/>
    <property type="evidence" value="ECO:0007669"/>
    <property type="project" value="UniProtKB-KW"/>
</dbReference>
<dbReference type="AlphaFoldDB" id="A0A0G4F289"/>
<evidence type="ECO:0000313" key="8">
    <source>
        <dbReference type="EMBL" id="CEM06186.1"/>
    </source>
</evidence>
<feature type="binding site" evidence="4">
    <location>
        <position position="71"/>
    </location>
    <ligand>
        <name>GTP</name>
        <dbReference type="ChEBI" id="CHEBI:37565"/>
    </ligand>
</feature>
<dbReference type="PRINTS" id="PR00328">
    <property type="entry name" value="SAR1GTPBP"/>
</dbReference>
<feature type="binding site" evidence="4">
    <location>
        <begin position="127"/>
        <end position="130"/>
    </location>
    <ligand>
        <name>GTP</name>
        <dbReference type="ChEBI" id="CHEBI:37565"/>
    </ligand>
</feature>
<dbReference type="FunFam" id="3.40.50.300:FF:000412">
    <property type="entry name" value="ADP-ribosylation factor 1"/>
    <property type="match status" value="1"/>
</dbReference>
<comment type="similarity">
    <text evidence="1 6">Belongs to the small GTPase superfamily. Arf family.</text>
</comment>
<feature type="binding site" evidence="5">
    <location>
        <position position="32"/>
    </location>
    <ligand>
        <name>Mg(2+)</name>
        <dbReference type="ChEBI" id="CHEBI:18420"/>
    </ligand>
</feature>
<dbReference type="InterPro" id="IPR006689">
    <property type="entry name" value="Small_GTPase_ARF/SAR"/>
</dbReference>
<dbReference type="SMART" id="SM00178">
    <property type="entry name" value="SAR"/>
    <property type="match status" value="1"/>
</dbReference>
<keyword evidence="2 4" id="KW-0547">Nucleotide-binding</keyword>
<dbReference type="GO" id="GO:0030010">
    <property type="term" value="P:establishment of cell polarity"/>
    <property type="evidence" value="ECO:0007669"/>
    <property type="project" value="UniProtKB-ARBA"/>
</dbReference>
<dbReference type="PROSITE" id="PS51417">
    <property type="entry name" value="ARF"/>
    <property type="match status" value="1"/>
</dbReference>
<evidence type="ECO:0000256" key="4">
    <source>
        <dbReference type="PIRSR" id="PIRSR606689-1"/>
    </source>
</evidence>
<sequence length="225" mass="24078">MGFFLSKMWRAILGDDSQRKILILGLNNAGKTTILYKLHLGQVIQTQPTIGSNVEEVTHKSLKLQVWDVGGQENLRSVWSMYFENAQALIFVVDSNDRDSMLVAKMELFNVLLHEHMKACCLLVLANKQDIQGAMTAAEICNELKLHDIRGRDWHIQGCCALTGDGLREGLDWIAARLQAASASSGPSALLGGGAARGGAAVVSPGAGATAAPQPQTVGAPASTR</sequence>
<name>A0A0G4F289_9ALVE</name>
<keyword evidence="3 4" id="KW-0342">GTP-binding</keyword>